<keyword evidence="2" id="KW-0012">Acyltransferase</keyword>
<dbReference type="Pfam" id="PF08541">
    <property type="entry name" value="ACP_syn_III_C"/>
    <property type="match status" value="1"/>
</dbReference>
<evidence type="ECO:0000259" key="3">
    <source>
        <dbReference type="Pfam" id="PF08541"/>
    </source>
</evidence>
<accession>A0A1Y2SG88</accession>
<dbReference type="InterPro" id="IPR016039">
    <property type="entry name" value="Thiolase-like"/>
</dbReference>
<dbReference type="EMBL" id="MUBJ01000007">
    <property type="protein sequence ID" value="OTA16582.1"/>
    <property type="molecule type" value="Genomic_DNA"/>
</dbReference>
<dbReference type="PANTHER" id="PTHR34069">
    <property type="entry name" value="3-OXOACYL-[ACYL-CARRIER-PROTEIN] SYNTHASE 3"/>
    <property type="match status" value="1"/>
</dbReference>
<evidence type="ECO:0000256" key="2">
    <source>
        <dbReference type="ARBA" id="ARBA00023315"/>
    </source>
</evidence>
<keyword evidence="1" id="KW-0808">Transferase</keyword>
<comment type="caution">
    <text evidence="6">The sequence shown here is derived from an EMBL/GenBank/DDBJ whole genome shotgun (WGS) entry which is preliminary data.</text>
</comment>
<dbReference type="InterPro" id="IPR013751">
    <property type="entry name" value="ACP_syn_III_N"/>
</dbReference>
<dbReference type="Proteomes" id="UP000194350">
    <property type="component" value="Unassembled WGS sequence"/>
</dbReference>
<evidence type="ECO:0000313" key="5">
    <source>
        <dbReference type="EMBL" id="OTA15063.1"/>
    </source>
</evidence>
<dbReference type="SUPFAM" id="SSF53901">
    <property type="entry name" value="Thiolase-like"/>
    <property type="match status" value="1"/>
</dbReference>
<feature type="domain" description="Beta-ketoacyl-[acyl-carrier-protein] synthase III N-terminal" evidence="4">
    <location>
        <begin position="110"/>
        <end position="178"/>
    </location>
</feature>
<reference evidence="6 7" key="1">
    <citation type="submission" date="2016-10" db="EMBL/GenBank/DDBJ databases">
        <title>Systematic genetic and metabolomic analysis of Xenorhabdus and Photorhabdus spp., highlights the requirements for a dual symbiotic and pathogenic life style.</title>
        <authorList>
            <person name="Tobias N.J."/>
            <person name="Wolff H."/>
            <person name="Djahanschiri B."/>
            <person name="Pidot S.J."/>
            <person name="Stinear T.P."/>
            <person name="Ebersberger I."/>
            <person name="Bode H.B."/>
        </authorList>
    </citation>
    <scope>NUCLEOTIDE SEQUENCE [LARGE SCALE GENOMIC DNA]</scope>
    <source>
        <strain evidence="6 7">DSM 22392</strain>
    </source>
</reference>
<name>A0A1Y2SG88_9GAMM</name>
<sequence>MDNNISIIAAAGILPTGKIIINPEDNICNEFSAPDRQKISKSRFLWRLNNKEELIELMKVSLLAAIKQVRMDVLDIDYLIISQVWPDSILCDEGGQLSRALKLSCPVVSVNAGTNGGVIALELATAKLLNAEFHNIAVITGCNYSHWFSKSDPARTLLSDGAACLIISRKQGVKVTGFHTLNTAHYDILKFNEVSESYVCYKPEGGKYIFNNLKETIYQCCSKVCQSNGIGLNDISAFYVYDPTEWVAGITAEALGVEKDKIVSIFHKYGSLGPAQSFFGFMEIQNNKNLTDFDWVIVMGFSPSSTATAVLLQWQNIPCSVHCYDHKEKLSNLMV</sequence>
<organism evidence="6 7">
    <name type="scientific">Xenorhabdus vietnamensis</name>
    <dbReference type="NCBI Taxonomy" id="351656"/>
    <lineage>
        <taxon>Bacteria</taxon>
        <taxon>Pseudomonadati</taxon>
        <taxon>Pseudomonadota</taxon>
        <taxon>Gammaproteobacteria</taxon>
        <taxon>Enterobacterales</taxon>
        <taxon>Morganellaceae</taxon>
        <taxon>Xenorhabdus</taxon>
    </lineage>
</organism>
<dbReference type="GO" id="GO:0004315">
    <property type="term" value="F:3-oxoacyl-[acyl-carrier-protein] synthase activity"/>
    <property type="evidence" value="ECO:0007669"/>
    <property type="project" value="InterPro"/>
</dbReference>
<evidence type="ECO:0000256" key="1">
    <source>
        <dbReference type="ARBA" id="ARBA00022679"/>
    </source>
</evidence>
<gene>
    <name evidence="6" type="ORF">Xvie_01665</name>
    <name evidence="5" type="ORF">Xvie_03153</name>
</gene>
<dbReference type="PANTHER" id="PTHR34069:SF2">
    <property type="entry name" value="BETA-KETOACYL-[ACYL-CARRIER-PROTEIN] SYNTHASE III"/>
    <property type="match status" value="1"/>
</dbReference>
<dbReference type="AlphaFoldDB" id="A0A1Y2SG88"/>
<feature type="domain" description="Beta-ketoacyl-[acyl-carrier-protein] synthase III C-terminal" evidence="3">
    <location>
        <begin position="225"/>
        <end position="314"/>
    </location>
</feature>
<proteinExistence type="predicted"/>
<dbReference type="EMBL" id="MUBJ01000020">
    <property type="protein sequence ID" value="OTA15063.1"/>
    <property type="molecule type" value="Genomic_DNA"/>
</dbReference>
<dbReference type="Pfam" id="PF08545">
    <property type="entry name" value="ACP_syn_III"/>
    <property type="match status" value="1"/>
</dbReference>
<keyword evidence="7" id="KW-1185">Reference proteome</keyword>
<evidence type="ECO:0000313" key="7">
    <source>
        <dbReference type="Proteomes" id="UP000194350"/>
    </source>
</evidence>
<evidence type="ECO:0000259" key="4">
    <source>
        <dbReference type="Pfam" id="PF08545"/>
    </source>
</evidence>
<dbReference type="OrthoDB" id="6447776at2"/>
<protein>
    <submittedName>
        <fullName evidence="6">3-oxoacyl-ACP synthase</fullName>
    </submittedName>
</protein>
<dbReference type="STRING" id="351656.Xvie_01665"/>
<dbReference type="GO" id="GO:0044550">
    <property type="term" value="P:secondary metabolite biosynthetic process"/>
    <property type="evidence" value="ECO:0007669"/>
    <property type="project" value="TreeGrafter"/>
</dbReference>
<dbReference type="RefSeq" id="WP_086108855.1">
    <property type="nucleotide sequence ID" value="NZ_CAWNGD010000063.1"/>
</dbReference>
<evidence type="ECO:0000313" key="6">
    <source>
        <dbReference type="EMBL" id="OTA16582.1"/>
    </source>
</evidence>
<dbReference type="InterPro" id="IPR013747">
    <property type="entry name" value="ACP_syn_III_C"/>
</dbReference>
<dbReference type="GO" id="GO:0006633">
    <property type="term" value="P:fatty acid biosynthetic process"/>
    <property type="evidence" value="ECO:0007669"/>
    <property type="project" value="InterPro"/>
</dbReference>
<dbReference type="Gene3D" id="3.40.47.10">
    <property type="match status" value="2"/>
</dbReference>